<organism evidence="1 2">
    <name type="scientific">Ascaris lumbricoides</name>
    <name type="common">Giant roundworm</name>
    <dbReference type="NCBI Taxonomy" id="6252"/>
    <lineage>
        <taxon>Eukaryota</taxon>
        <taxon>Metazoa</taxon>
        <taxon>Ecdysozoa</taxon>
        <taxon>Nematoda</taxon>
        <taxon>Chromadorea</taxon>
        <taxon>Rhabditida</taxon>
        <taxon>Spirurina</taxon>
        <taxon>Ascaridomorpha</taxon>
        <taxon>Ascaridoidea</taxon>
        <taxon>Ascarididae</taxon>
        <taxon>Ascaris</taxon>
    </lineage>
</organism>
<evidence type="ECO:0000313" key="1">
    <source>
        <dbReference type="Proteomes" id="UP000036681"/>
    </source>
</evidence>
<keyword evidence="1" id="KW-1185">Reference proteome</keyword>
<protein>
    <submittedName>
        <fullName evidence="2">Uncharacterized protein</fullName>
    </submittedName>
</protein>
<evidence type="ECO:0000313" key="2">
    <source>
        <dbReference type="WBParaSite" id="ALUE_0002358001-mRNA-1"/>
    </source>
</evidence>
<sequence>MGCITENGRLLRSSAHSTGSRIRGMFTNCWRRRIEVGFPQAARSFHVHTHFIHTARSRLFNACFRSGGRKNFLTYHLLHAGRGTSQMLMSLIIHRLTK</sequence>
<name>A0A0M3IXV2_ASCLU</name>
<dbReference type="AlphaFoldDB" id="A0A0M3IXV2"/>
<reference evidence="2" key="1">
    <citation type="submission" date="2017-02" db="UniProtKB">
        <authorList>
            <consortium name="WormBaseParasite"/>
        </authorList>
    </citation>
    <scope>IDENTIFICATION</scope>
</reference>
<accession>A0A0M3IXV2</accession>
<dbReference type="WBParaSite" id="ALUE_0002358001-mRNA-1">
    <property type="protein sequence ID" value="ALUE_0002358001-mRNA-1"/>
    <property type="gene ID" value="ALUE_0002358001"/>
</dbReference>
<dbReference type="Proteomes" id="UP000036681">
    <property type="component" value="Unplaced"/>
</dbReference>
<proteinExistence type="predicted"/>